<keyword evidence="3" id="KW-1185">Reference proteome</keyword>
<dbReference type="RefSeq" id="WP_345131413.1">
    <property type="nucleotide sequence ID" value="NZ_BAABAT010000018.1"/>
</dbReference>
<dbReference type="Proteomes" id="UP001500620">
    <property type="component" value="Unassembled WGS sequence"/>
</dbReference>
<comment type="caution">
    <text evidence="2">The sequence shown here is derived from an EMBL/GenBank/DDBJ whole genome shotgun (WGS) entry which is preliminary data.</text>
</comment>
<name>A0ABP8DEY9_9ACTN</name>
<evidence type="ECO:0000313" key="2">
    <source>
        <dbReference type="EMBL" id="GAA4254382.1"/>
    </source>
</evidence>
<evidence type="ECO:0000256" key="1">
    <source>
        <dbReference type="SAM" id="Phobius"/>
    </source>
</evidence>
<protein>
    <recommendedName>
        <fullName evidence="4">DUF4131 domain-containing protein</fullName>
    </recommendedName>
</protein>
<sequence>MHRVAWGLFIAAVLACAGMGVLERPWSRIALGAAILLAGLGLVVAFRNGRGIERQWLADGVEGTLVVTIASAEYSDDGATRYALDGLLHTPGRAGEPVQLRGFVPIASAGAVVEGAELKVTVLDADPGAVRVHLRTDRPAAFALFRAR</sequence>
<evidence type="ECO:0008006" key="4">
    <source>
        <dbReference type="Google" id="ProtNLM"/>
    </source>
</evidence>
<evidence type="ECO:0000313" key="3">
    <source>
        <dbReference type="Proteomes" id="UP001500620"/>
    </source>
</evidence>
<proteinExistence type="predicted"/>
<dbReference type="PROSITE" id="PS51257">
    <property type="entry name" value="PROKAR_LIPOPROTEIN"/>
    <property type="match status" value="1"/>
</dbReference>
<organism evidence="2 3">
    <name type="scientific">Dactylosporangium darangshiense</name>
    <dbReference type="NCBI Taxonomy" id="579108"/>
    <lineage>
        <taxon>Bacteria</taxon>
        <taxon>Bacillati</taxon>
        <taxon>Actinomycetota</taxon>
        <taxon>Actinomycetes</taxon>
        <taxon>Micromonosporales</taxon>
        <taxon>Micromonosporaceae</taxon>
        <taxon>Dactylosporangium</taxon>
    </lineage>
</organism>
<keyword evidence="1" id="KW-0812">Transmembrane</keyword>
<keyword evidence="1" id="KW-1133">Transmembrane helix</keyword>
<keyword evidence="1" id="KW-0472">Membrane</keyword>
<dbReference type="EMBL" id="BAABAT010000018">
    <property type="protein sequence ID" value="GAA4254382.1"/>
    <property type="molecule type" value="Genomic_DNA"/>
</dbReference>
<gene>
    <name evidence="2" type="ORF">GCM10022255_058870</name>
</gene>
<accession>A0ABP8DEY9</accession>
<feature type="transmembrane region" description="Helical" evidence="1">
    <location>
        <begin position="28"/>
        <end position="46"/>
    </location>
</feature>
<reference evidence="3" key="1">
    <citation type="journal article" date="2019" name="Int. J. Syst. Evol. Microbiol.">
        <title>The Global Catalogue of Microorganisms (GCM) 10K type strain sequencing project: providing services to taxonomists for standard genome sequencing and annotation.</title>
        <authorList>
            <consortium name="The Broad Institute Genomics Platform"/>
            <consortium name="The Broad Institute Genome Sequencing Center for Infectious Disease"/>
            <person name="Wu L."/>
            <person name="Ma J."/>
        </authorList>
    </citation>
    <scope>NUCLEOTIDE SEQUENCE [LARGE SCALE GENOMIC DNA]</scope>
    <source>
        <strain evidence="3">JCM 17441</strain>
    </source>
</reference>